<comment type="caution">
    <text evidence="2">The sequence shown here is derived from an EMBL/GenBank/DDBJ whole genome shotgun (WGS) entry which is preliminary data.</text>
</comment>
<reference evidence="2" key="1">
    <citation type="submission" date="2020-10" db="EMBL/GenBank/DDBJ databases">
        <authorList>
            <person name="Gilroy R."/>
        </authorList>
    </citation>
    <scope>NUCLEOTIDE SEQUENCE</scope>
    <source>
        <strain evidence="2">ChiW16-3235</strain>
    </source>
</reference>
<gene>
    <name evidence="2" type="ORF">IAB94_01330</name>
</gene>
<evidence type="ECO:0000256" key="1">
    <source>
        <dbReference type="SAM" id="MobiDB-lite"/>
    </source>
</evidence>
<protein>
    <submittedName>
        <fullName evidence="2">Uncharacterized protein</fullName>
    </submittedName>
</protein>
<dbReference type="AlphaFoldDB" id="A0A9D1E5M4"/>
<reference evidence="2" key="2">
    <citation type="journal article" date="2021" name="PeerJ">
        <title>Extensive microbial diversity within the chicken gut microbiome revealed by metagenomics and culture.</title>
        <authorList>
            <person name="Gilroy R."/>
            <person name="Ravi A."/>
            <person name="Getino M."/>
            <person name="Pursley I."/>
            <person name="Horton D.L."/>
            <person name="Alikhan N.F."/>
            <person name="Baker D."/>
            <person name="Gharbi K."/>
            <person name="Hall N."/>
            <person name="Watson M."/>
            <person name="Adriaenssens E.M."/>
            <person name="Foster-Nyarko E."/>
            <person name="Jarju S."/>
            <person name="Secka A."/>
            <person name="Antonio M."/>
            <person name="Oren A."/>
            <person name="Chaudhuri R.R."/>
            <person name="La Ragione R."/>
            <person name="Hildebrand F."/>
            <person name="Pallen M.J."/>
        </authorList>
    </citation>
    <scope>NUCLEOTIDE SEQUENCE</scope>
    <source>
        <strain evidence="2">ChiW16-3235</strain>
    </source>
</reference>
<evidence type="ECO:0000313" key="3">
    <source>
        <dbReference type="Proteomes" id="UP000823913"/>
    </source>
</evidence>
<dbReference type="Proteomes" id="UP000823913">
    <property type="component" value="Unassembled WGS sequence"/>
</dbReference>
<accession>A0A9D1E5M4</accession>
<dbReference type="EMBL" id="DVHK01000033">
    <property type="protein sequence ID" value="HIR66669.1"/>
    <property type="molecule type" value="Genomic_DNA"/>
</dbReference>
<feature type="region of interest" description="Disordered" evidence="1">
    <location>
        <begin position="586"/>
        <end position="698"/>
    </location>
</feature>
<evidence type="ECO:0000313" key="2">
    <source>
        <dbReference type="EMBL" id="HIR66669.1"/>
    </source>
</evidence>
<feature type="compositionally biased region" description="Acidic residues" evidence="1">
    <location>
        <begin position="587"/>
        <end position="693"/>
    </location>
</feature>
<name>A0A9D1E5M4_9FIRM</name>
<organism evidence="2 3">
    <name type="scientific">Candidatus Coproplasma avicola</name>
    <dbReference type="NCBI Taxonomy" id="2840744"/>
    <lineage>
        <taxon>Bacteria</taxon>
        <taxon>Bacillati</taxon>
        <taxon>Bacillota</taxon>
        <taxon>Clostridia</taxon>
        <taxon>Eubacteriales</taxon>
        <taxon>Candidatus Coproplasma</taxon>
    </lineage>
</organism>
<sequence>MGVNNNGSGQTKADLLLTKVDKLAQQNRTLDAKVEQLARQNQTVVAQIAQQSNSVSAHVGKISQVNGTVGAQISRLEAGQKSTDEKLATLSSKLQDVLDSGIDRDMDRDAIMLKMDADKKELIQEIEYLSAQQQSMYRDAVKPAEKPAEVSVDLDELAAKVADKITVPANEINYEVLAAEIAKQLPQIDYGELGSKVVENMYIPSAIVEELDYDALAEKLAAKMTVATPEIDYDALADKVAARLYIPQAVVEELDYDALAKKLSEYLPAEEAVSSDDIASKVADQLIDPAVDAQTIAEKVAEALAGKIDISVDSEEVADRIAKQVGTITPEQFDVMVDEDGCDSLAKAVESKLNYENISSSVAEKLAANTLNAEVDSEEIARAVAEKLNVGQINEDTIAEKAASALSNYVPEIDTEELAEKVAAAIPAPDSEALAAAVAQKIAEGQADKDFDIVVDEEGVGKLCTAVSEKLSEDLAADRDIVMDEEGLNAVSDAVAHSYDEYFNKLEQDVADLKALASAPEADEEVVIDEDGVEELTSQVAQKVKGEYDERLENIQKQIEEIKAMLAAGVVAAVASDEIAPAAAQAIEEEPVEEATEETEEQVEEPAEEVAEETEEQVEEPAEEAAEETEEQVEEPVEEVTEETEEQAEEPVEEVTEETEEQVEEPAEEVTEETEEQVEEPAEEATEETEEEEKLVTVSDVVEGEPEVADEEDEVIGEIVEDIDENPSEGEIMPDGLPATANGGVDFANMMKYNRSFIARIIQSTDDQKRYYGQVKNALLAYKKVNSNIAWGAERFNKGRETIARFKIRGKTLCLYLALDPNEFETSVYHHTDVSDNKSMHGTPMMVKIKSPRGVKKAIRLVDIMLERRNGIKREIAERDYAAMYPYETIEELIEEGLVKDVSKNK</sequence>
<proteinExistence type="predicted"/>